<dbReference type="PANTHER" id="PTHR43649:SF12">
    <property type="entry name" value="DIACETYLCHITOBIOSE BINDING PROTEIN DASA"/>
    <property type="match status" value="1"/>
</dbReference>
<keyword evidence="1" id="KW-0732">Signal</keyword>
<dbReference type="SUPFAM" id="SSF53850">
    <property type="entry name" value="Periplasmic binding protein-like II"/>
    <property type="match status" value="1"/>
</dbReference>
<accession>A0ABY5P8Q5</accession>
<dbReference type="PANTHER" id="PTHR43649">
    <property type="entry name" value="ARABINOSE-BINDING PROTEIN-RELATED"/>
    <property type="match status" value="1"/>
</dbReference>
<dbReference type="Pfam" id="PF01547">
    <property type="entry name" value="SBP_bac_1"/>
    <property type="match status" value="1"/>
</dbReference>
<dbReference type="Proteomes" id="UP001315967">
    <property type="component" value="Chromosome"/>
</dbReference>
<dbReference type="InterPro" id="IPR006059">
    <property type="entry name" value="SBP"/>
</dbReference>
<evidence type="ECO:0000313" key="3">
    <source>
        <dbReference type="Proteomes" id="UP001315967"/>
    </source>
</evidence>
<name>A0ABY5P8Q5_9LACT</name>
<protein>
    <submittedName>
        <fullName evidence="2">Extracellular solute-binding protein</fullName>
    </submittedName>
</protein>
<proteinExistence type="predicted"/>
<evidence type="ECO:0000313" key="2">
    <source>
        <dbReference type="EMBL" id="UUX35139.1"/>
    </source>
</evidence>
<dbReference type="RefSeq" id="WP_313794632.1">
    <property type="nucleotide sequence ID" value="NZ_CP102453.1"/>
</dbReference>
<dbReference type="InterPro" id="IPR050490">
    <property type="entry name" value="Bact_solute-bd_prot1"/>
</dbReference>
<feature type="signal peptide" evidence="1">
    <location>
        <begin position="1"/>
        <end position="27"/>
    </location>
</feature>
<dbReference type="EMBL" id="CP102453">
    <property type="protein sequence ID" value="UUX35139.1"/>
    <property type="molecule type" value="Genomic_DNA"/>
</dbReference>
<dbReference type="Gene3D" id="3.40.190.10">
    <property type="entry name" value="Periplasmic binding protein-like II"/>
    <property type="match status" value="3"/>
</dbReference>
<evidence type="ECO:0000256" key="1">
    <source>
        <dbReference type="SAM" id="SignalP"/>
    </source>
</evidence>
<organism evidence="2 3">
    <name type="scientific">Fundicoccus culcitae</name>
    <dbReference type="NCBI Taxonomy" id="2969821"/>
    <lineage>
        <taxon>Bacteria</taxon>
        <taxon>Bacillati</taxon>
        <taxon>Bacillota</taxon>
        <taxon>Bacilli</taxon>
        <taxon>Lactobacillales</taxon>
        <taxon>Aerococcaceae</taxon>
        <taxon>Fundicoccus</taxon>
    </lineage>
</organism>
<sequence>MLRNLSKIFAASLLSVNLLGVVANVQAQEPIVINMGRQTSTNPKLPDGDTYEDNAYTRLVNERLNVQIQSAFEANGEDYERQVSLAIASGELPDMMIVGDRDVVQELYENELIADLTDIYEEYASDYIKEIYSSYDDSILNAISFDDRMYALSGTSVDLGPSMFWLRQDWLDELGLDIDPDGDRVISLSQLVEVARAFMEADLGETGRPVGIPFNYWLTSSTAGGSTFAATGIANSFGAYPKEFLLDDNNQLYYGSNTPEMKQTLEFLRDLFNEGIIDPQFGTRTNDDITAMIINEETGIVAGPWHIPDWNLIQTRQSNSNAVFVPYAIESQSEEGHVSSISNKGPNQYVVVRSDYEHPELAIQIINLIYDEIPNSMNINEEFPTIAEYLNTGVDGTARPFNMEVLHAEYLLEEGRATALGALDEIPVEELPSIEAIQNVGLIKSYYEDPSNSEPVEWAKYASRVEAIDNLMNSLRDSNSLTEIFPPRFYDIKAMERNGAQLDKLQEETFIKFITGEESLDNFDSYVETWHNQGGTDVLAEMQADIDNN</sequence>
<feature type="chain" id="PRO_5046486643" evidence="1">
    <location>
        <begin position="28"/>
        <end position="549"/>
    </location>
</feature>
<reference evidence="2 3" key="1">
    <citation type="submission" date="2022-08" db="EMBL/GenBank/DDBJ databases">
        <title>Aerococcaceae sp. nov isolated from spoiled eye mask.</title>
        <authorList>
            <person name="Zhou G."/>
            <person name="Xie X.-B."/>
            <person name="Shi Q.-S."/>
            <person name="Wang Y.-S."/>
            <person name="Wen X."/>
            <person name="Peng H."/>
            <person name="Yang X.-J."/>
            <person name="Tao H.-B."/>
            <person name="Huang X.-M."/>
        </authorList>
    </citation>
    <scope>NUCLEOTIDE SEQUENCE [LARGE SCALE GENOMIC DNA]</scope>
    <source>
        <strain evidence="3">DM20194951</strain>
    </source>
</reference>
<keyword evidence="3" id="KW-1185">Reference proteome</keyword>
<gene>
    <name evidence="2" type="ORF">NRE15_05725</name>
</gene>